<accession>A0AAN8JBR5</accession>
<keyword evidence="3" id="KW-1185">Reference proteome</keyword>
<evidence type="ECO:0000256" key="1">
    <source>
        <dbReference type="SAM" id="MobiDB-lite"/>
    </source>
</evidence>
<gene>
    <name evidence="2" type="ORF">SNE40_016359</name>
</gene>
<feature type="region of interest" description="Disordered" evidence="1">
    <location>
        <begin position="205"/>
        <end position="224"/>
    </location>
</feature>
<dbReference type="Proteomes" id="UP001347796">
    <property type="component" value="Unassembled WGS sequence"/>
</dbReference>
<evidence type="ECO:0000313" key="3">
    <source>
        <dbReference type="Proteomes" id="UP001347796"/>
    </source>
</evidence>
<organism evidence="2 3">
    <name type="scientific">Patella caerulea</name>
    <name type="common">Rayed Mediterranean limpet</name>
    <dbReference type="NCBI Taxonomy" id="87958"/>
    <lineage>
        <taxon>Eukaryota</taxon>
        <taxon>Metazoa</taxon>
        <taxon>Spiralia</taxon>
        <taxon>Lophotrochozoa</taxon>
        <taxon>Mollusca</taxon>
        <taxon>Gastropoda</taxon>
        <taxon>Patellogastropoda</taxon>
        <taxon>Patelloidea</taxon>
        <taxon>Patellidae</taxon>
        <taxon>Patella</taxon>
    </lineage>
</organism>
<proteinExistence type="predicted"/>
<dbReference type="EMBL" id="JAZGQO010000011">
    <property type="protein sequence ID" value="KAK6172764.1"/>
    <property type="molecule type" value="Genomic_DNA"/>
</dbReference>
<dbReference type="AlphaFoldDB" id="A0AAN8JBR5"/>
<protein>
    <submittedName>
        <fullName evidence="2">Uncharacterized protein</fullName>
    </submittedName>
</protein>
<comment type="caution">
    <text evidence="2">The sequence shown here is derived from an EMBL/GenBank/DDBJ whole genome shotgun (WGS) entry which is preliminary data.</text>
</comment>
<reference evidence="2 3" key="1">
    <citation type="submission" date="2024-01" db="EMBL/GenBank/DDBJ databases">
        <title>The genome of the rayed Mediterranean limpet Patella caerulea (Linnaeus, 1758).</title>
        <authorList>
            <person name="Anh-Thu Weber A."/>
            <person name="Halstead-Nussloch G."/>
        </authorList>
    </citation>
    <scope>NUCLEOTIDE SEQUENCE [LARGE SCALE GENOMIC DNA]</scope>
    <source>
        <strain evidence="2">AATW-2023a</strain>
        <tissue evidence="2">Whole specimen</tissue>
    </source>
</reference>
<name>A0AAN8JBR5_PATCE</name>
<evidence type="ECO:0000313" key="2">
    <source>
        <dbReference type="EMBL" id="KAK6172764.1"/>
    </source>
</evidence>
<feature type="compositionally biased region" description="Basic and acidic residues" evidence="1">
    <location>
        <begin position="208"/>
        <end position="221"/>
    </location>
</feature>
<sequence>MLHLCKNVKGRQYISKDTAASVVATEVSDDWIQKNVYPMSERSIARRLKTEYEVLRTMSKTDNHPTKRPSQSWKDKAIAFNQKMRTRAYDIRCTDRDYEKLLEMKYQVKMTPEDKAFYEDNCHGDYLARCSDRVSISWMKQKRRVEERSQRQEQLLENLILEREEQVRVNLAELEIAMSSVSGSDDDVNSSMDVDYNVESWNSIHTQSRKETRSHDDKGSADEMQFPLVKVRDGTKTFNESLMRCMVKC</sequence>